<dbReference type="Proteomes" id="UP000005622">
    <property type="component" value="Unassembled WGS sequence"/>
</dbReference>
<feature type="signal peptide" evidence="1">
    <location>
        <begin position="1"/>
        <end position="17"/>
    </location>
</feature>
<accession>H8ZEE9</accession>
<organism evidence="2">
    <name type="scientific">Nematocida ausubeli (strain ATCC PRA-371 / ERTm2)</name>
    <name type="common">Nematode killer fungus</name>
    <dbReference type="NCBI Taxonomy" id="1913371"/>
    <lineage>
        <taxon>Eukaryota</taxon>
        <taxon>Fungi</taxon>
        <taxon>Fungi incertae sedis</taxon>
        <taxon>Microsporidia</taxon>
        <taxon>Nematocida</taxon>
    </lineage>
</organism>
<feature type="chain" id="PRO_5003617591" evidence="1">
    <location>
        <begin position="18"/>
        <end position="905"/>
    </location>
</feature>
<dbReference type="HOGENOM" id="CLU_009683_3_0_1"/>
<evidence type="ECO:0000313" key="2">
    <source>
        <dbReference type="EMBL" id="EHY64914.1"/>
    </source>
</evidence>
<protein>
    <submittedName>
        <fullName evidence="2">Uncharacterized protein</fullName>
    </submittedName>
</protein>
<reference evidence="2" key="1">
    <citation type="submission" date="2011-03" db="EMBL/GenBank/DDBJ databases">
        <title>The Genome Sequence of Nematocida sp1 strain ERTm2.</title>
        <authorList>
            <consortium name="The Broad Institute Genome Sequencing Platform"/>
            <consortium name="The Broad Institute Genome Sequencing Center for Infectious Disease"/>
            <person name="Cuomo C."/>
            <person name="Troemel E."/>
            <person name="Young S.K."/>
            <person name="Zeng Q."/>
            <person name="Gargeya S."/>
            <person name="Fitzgerald M."/>
            <person name="Haas B."/>
            <person name="Abouelleil A."/>
            <person name="Alvarado L."/>
            <person name="Arachchi H.M."/>
            <person name="Berlin A."/>
            <person name="Brown A."/>
            <person name="Chapman S.B."/>
            <person name="Chen Z."/>
            <person name="Dunbar C."/>
            <person name="Freedman E."/>
            <person name="Gearin G."/>
            <person name="Gellesch M."/>
            <person name="Goldberg J."/>
            <person name="Griggs A."/>
            <person name="Gujja S."/>
            <person name="Heilman E.R."/>
            <person name="Heiman D."/>
            <person name="Howarth C."/>
            <person name="Larson L."/>
            <person name="Lui A."/>
            <person name="MacDonald P.J.P."/>
            <person name="Mehta T."/>
            <person name="Montmayeur A."/>
            <person name="Murphy C."/>
            <person name="Neiman D."/>
            <person name="Pearson M."/>
            <person name="Priest M."/>
            <person name="Roberts A."/>
            <person name="Saif S."/>
            <person name="Shea T."/>
            <person name="Shenoy N."/>
            <person name="Sisk P."/>
            <person name="Stolte C."/>
            <person name="Sykes S."/>
            <person name="White J."/>
            <person name="Yandava C."/>
            <person name="Wortman J."/>
            <person name="Nusbaum C."/>
            <person name="Birren B."/>
        </authorList>
    </citation>
    <scope>NUCLEOTIDE SEQUENCE</scope>
    <source>
        <strain evidence="2">ERTm2</strain>
    </source>
</reference>
<dbReference type="AlphaFoldDB" id="H8ZEE9"/>
<keyword evidence="1" id="KW-0732">Signal</keyword>
<gene>
    <name evidence="2" type="ORF">NERG_01970</name>
</gene>
<dbReference type="EMBL" id="JH604637">
    <property type="protein sequence ID" value="EHY64914.1"/>
    <property type="molecule type" value="Genomic_DNA"/>
</dbReference>
<evidence type="ECO:0000256" key="1">
    <source>
        <dbReference type="SAM" id="SignalP"/>
    </source>
</evidence>
<name>H8ZEE9_NEMA1</name>
<proteinExistence type="predicted"/>
<sequence>MHLQYLICFMMIGTVFARLGVKHLQEAQEMQVSNEEGDQFIINPEGPFNLLRGYIYHKSGYIHNKRQFSPEISINYNISGKKSLFRNLYDYNYTRLHHSDKVYYNENGPYPKQEKDTEQEKLKKYIIDYHSKLVEMFSLNDTHVTIEAGRYDSLTKFLRYPPVKAWSNHILAALLLLSEGIDVPLECVQEMPQQHFLVLKKRNSDENYFSIQISVPGYSSSSPRYNPHVPQIEAKNIIEFFIKHRGCPFLKKSGVFSDPATFEEFKNGYFLNSTRFLIQTYIFEFIDNPADLKEFITAGYSLLQDYMQNDAAGKKKKKRMMNIFSRYFIPAQNLGSSLEYFHIAETLKELKDSKKILPFYSEEEIPVYCRIPCYKQKKGIFTTDYAEYFANCSETALLNLFCCLLYNPMIKQYTTQHITNPSADLVEFFSIYSTPAESSSMEMHMAWCKVVSDRKRKSIKYRSKTYEIASGIINMLHIITDLTGIYEERSEVLESLYERVFKREQLEGPLLKEILDHTESIFKEIAWNKSTRVEMNGVHRVYRSDGNLDIVGNVTIFAQHDSMESIAAIRISTGHSFLSISPPPYEFSEDENSLLCSLQRKALEKDSFLGYAFAQYIRRLRPRCEDGKDELAFPCIQNEILEVIRNNYENMNRLLLLNKISILGVARDMVEGCMILTSRAELTPHHPIIRFTSNIIGCMNLRKSCIQAFLLPSLIYSNNAHLFRRISLPFERWREIILDPKEHINTFERIIHANNPEFLASAIRLYTQIEKKRALSAQNPLIEKSLNKRIFKCLFKNDTVEYAQMLSDWINSYYQVNKKEVHALVNYIWMIYACEEKSEQPELIISLAAMINKSIYLHVFRCLDISDPAKIVRVLTSLQDSFKEKNLPVCNILEETVQYIASLSA</sequence>